<name>A0AAP0GT92_9ASTR</name>
<dbReference type="Proteomes" id="UP001408789">
    <property type="component" value="Unassembled WGS sequence"/>
</dbReference>
<keyword evidence="2" id="KW-1185">Reference proteome</keyword>
<comment type="caution">
    <text evidence="1">The sequence shown here is derived from an EMBL/GenBank/DDBJ whole genome shotgun (WGS) entry which is preliminary data.</text>
</comment>
<accession>A0AAP0GT92</accession>
<dbReference type="PANTHER" id="PTHR36617:SF5">
    <property type="entry name" value="OS05G0421675 PROTEIN"/>
    <property type="match status" value="1"/>
</dbReference>
<dbReference type="AlphaFoldDB" id="A0AAP0GT92"/>
<protein>
    <recommendedName>
        <fullName evidence="3">Reverse transcriptase</fullName>
    </recommendedName>
</protein>
<dbReference type="EMBL" id="JBCNJP010000019">
    <property type="protein sequence ID" value="KAK9062488.1"/>
    <property type="molecule type" value="Genomic_DNA"/>
</dbReference>
<reference evidence="1 2" key="1">
    <citation type="submission" date="2024-04" db="EMBL/GenBank/DDBJ databases">
        <title>The reference genome of an endangered Asteraceae, Deinandra increscens subsp. villosa, native to the Central Coast of California.</title>
        <authorList>
            <person name="Guilliams M."/>
            <person name="Hasenstab-Lehman K."/>
            <person name="Meyer R."/>
            <person name="Mcevoy S."/>
        </authorList>
    </citation>
    <scope>NUCLEOTIDE SEQUENCE [LARGE SCALE GENOMIC DNA]</scope>
    <source>
        <tissue evidence="1">Leaf</tissue>
    </source>
</reference>
<sequence>MDYGPKPFRFFNSWLRIPGFCKMVEERASNFSFIGAADKRLTAKLKWLKFGIKDWIHEKRQVENQIMRQLQEQINDLDGIAESRGLSDVELETRLGLKKRLQDRKNMETLNLKQRARIKWSVEGDENYAFFHGIINSNTKINRINGMQINGVWERDPAKVKRCFFNAFKERFSEAMVTRPSLKCQGGYSLDVSQAQALIIPFSVEELGNGHDIKFWVDRWVGEVPLNRRFPNLFDNSMLKSGVVASFFTKRNGEVRWNWRWKRQLSGVGEMREFSDLLSVLANCVPRDREDEWVWEGAMEGVGS</sequence>
<evidence type="ECO:0000313" key="2">
    <source>
        <dbReference type="Proteomes" id="UP001408789"/>
    </source>
</evidence>
<dbReference type="PANTHER" id="PTHR36617">
    <property type="entry name" value="PROTEIN, PUTATIVE-RELATED"/>
    <property type="match status" value="1"/>
</dbReference>
<organism evidence="1 2">
    <name type="scientific">Deinandra increscens subsp. villosa</name>
    <dbReference type="NCBI Taxonomy" id="3103831"/>
    <lineage>
        <taxon>Eukaryota</taxon>
        <taxon>Viridiplantae</taxon>
        <taxon>Streptophyta</taxon>
        <taxon>Embryophyta</taxon>
        <taxon>Tracheophyta</taxon>
        <taxon>Spermatophyta</taxon>
        <taxon>Magnoliopsida</taxon>
        <taxon>eudicotyledons</taxon>
        <taxon>Gunneridae</taxon>
        <taxon>Pentapetalae</taxon>
        <taxon>asterids</taxon>
        <taxon>campanulids</taxon>
        <taxon>Asterales</taxon>
        <taxon>Asteraceae</taxon>
        <taxon>Asteroideae</taxon>
        <taxon>Heliantheae alliance</taxon>
        <taxon>Madieae</taxon>
        <taxon>Madiinae</taxon>
        <taxon>Deinandra</taxon>
    </lineage>
</organism>
<evidence type="ECO:0000313" key="1">
    <source>
        <dbReference type="EMBL" id="KAK9062488.1"/>
    </source>
</evidence>
<gene>
    <name evidence="1" type="ORF">SSX86_019675</name>
</gene>
<proteinExistence type="predicted"/>
<evidence type="ECO:0008006" key="3">
    <source>
        <dbReference type="Google" id="ProtNLM"/>
    </source>
</evidence>